<dbReference type="eggNOG" id="arCOG14270">
    <property type="taxonomic scope" value="Archaea"/>
</dbReference>
<reference evidence="1 2" key="1">
    <citation type="journal article" date="2014" name="PLoS Genet.">
        <title>Phylogenetically driven sequencing of extremely halophilic archaea reveals strategies for static and dynamic osmo-response.</title>
        <authorList>
            <person name="Becker E.A."/>
            <person name="Seitzer P.M."/>
            <person name="Tritt A."/>
            <person name="Larsen D."/>
            <person name="Krusor M."/>
            <person name="Yao A.I."/>
            <person name="Wu D."/>
            <person name="Madern D."/>
            <person name="Eisen J.A."/>
            <person name="Darling A.E."/>
            <person name="Facciotti M.T."/>
        </authorList>
    </citation>
    <scope>NUCLEOTIDE SEQUENCE [LARGE SCALE GENOMIC DNA]</scope>
    <source>
        <strain evidence="1 2">JCM 12890</strain>
    </source>
</reference>
<proteinExistence type="predicted"/>
<evidence type="ECO:0000313" key="1">
    <source>
        <dbReference type="EMBL" id="ELY91968.1"/>
    </source>
</evidence>
<accession>M0A3Q0</accession>
<dbReference type="EMBL" id="AOIK01000002">
    <property type="protein sequence ID" value="ELY91968.1"/>
    <property type="molecule type" value="Genomic_DNA"/>
</dbReference>
<comment type="caution">
    <text evidence="1">The sequence shown here is derived from an EMBL/GenBank/DDBJ whole genome shotgun (WGS) entry which is preliminary data.</text>
</comment>
<name>M0A3Q0_NATA2</name>
<sequence length="132" mass="14656">MEEDSTEVDRMHIEDSYDDETTTLTWEYAGESVSVTLSGLVHAEYAAEEGVVVTASVEGTIRMLASDGTERDTFEYTLPDGSDLYTLVPSIVTELSVAMVLAHDPPHRGEALWQHEIDIERKEIGGPVAKWR</sequence>
<evidence type="ECO:0000313" key="2">
    <source>
        <dbReference type="Proteomes" id="UP000011511"/>
    </source>
</evidence>
<gene>
    <name evidence="1" type="ORF">C485_00455</name>
</gene>
<protein>
    <submittedName>
        <fullName evidence="1">Uncharacterized protein</fullName>
    </submittedName>
</protein>
<organism evidence="1 2">
    <name type="scientific">Natrinema altunense (strain JCM 12890 / CGMCC 1.3731 / AJ2)</name>
    <dbReference type="NCBI Taxonomy" id="1227494"/>
    <lineage>
        <taxon>Archaea</taxon>
        <taxon>Methanobacteriati</taxon>
        <taxon>Methanobacteriota</taxon>
        <taxon>Stenosarchaea group</taxon>
        <taxon>Halobacteria</taxon>
        <taxon>Halobacteriales</taxon>
        <taxon>Natrialbaceae</taxon>
        <taxon>Natrinema</taxon>
    </lineage>
</organism>
<keyword evidence="2" id="KW-1185">Reference proteome</keyword>
<dbReference type="Proteomes" id="UP000011511">
    <property type="component" value="Unassembled WGS sequence"/>
</dbReference>
<dbReference type="AlphaFoldDB" id="M0A3Q0"/>
<dbReference type="PATRIC" id="fig|1227494.3.peg.86"/>